<dbReference type="GO" id="GO:0000467">
    <property type="term" value="P:exonucleolytic trimming to generate mature 3'-end of 5.8S rRNA from tricistronic rRNA transcript (SSU-rRNA, 5.8S rRNA, LSU-rRNA)"/>
    <property type="evidence" value="ECO:0007669"/>
    <property type="project" value="TreeGrafter"/>
</dbReference>
<dbReference type="InterPro" id="IPR020568">
    <property type="entry name" value="Ribosomal_Su5_D2-typ_SF"/>
</dbReference>
<feature type="domain" description="Exoribonuclease phosphorolytic" evidence="7">
    <location>
        <begin position="33"/>
        <end position="167"/>
    </location>
</feature>
<dbReference type="Pfam" id="PF03725">
    <property type="entry name" value="RNase_PH_C"/>
    <property type="match status" value="1"/>
</dbReference>
<dbReference type="GO" id="GO:0071028">
    <property type="term" value="P:nuclear mRNA surveillance"/>
    <property type="evidence" value="ECO:0007669"/>
    <property type="project" value="TreeGrafter"/>
</dbReference>
<proteinExistence type="inferred from homology"/>
<dbReference type="GO" id="GO:0000176">
    <property type="term" value="C:nuclear exosome (RNase complex)"/>
    <property type="evidence" value="ECO:0007669"/>
    <property type="project" value="TreeGrafter"/>
</dbReference>
<keyword evidence="4" id="KW-0963">Cytoplasm</keyword>
<dbReference type="Gene3D" id="3.30.230.70">
    <property type="entry name" value="GHMP Kinase, N-terminal domain"/>
    <property type="match status" value="1"/>
</dbReference>
<comment type="caution">
    <text evidence="9">The sequence shown here is derived from an EMBL/GenBank/DDBJ whole genome shotgun (WGS) entry which is preliminary data.</text>
</comment>
<dbReference type="GO" id="GO:0000177">
    <property type="term" value="C:cytoplasmic exosome (RNase complex)"/>
    <property type="evidence" value="ECO:0007669"/>
    <property type="project" value="TreeGrafter"/>
</dbReference>
<evidence type="ECO:0000256" key="3">
    <source>
        <dbReference type="ARBA" id="ARBA00006678"/>
    </source>
</evidence>
<keyword evidence="5" id="KW-0271">Exosome</keyword>
<evidence type="ECO:0000259" key="7">
    <source>
        <dbReference type="Pfam" id="PF01138"/>
    </source>
</evidence>
<dbReference type="InterPro" id="IPR027408">
    <property type="entry name" value="PNPase/RNase_PH_dom_sf"/>
</dbReference>
<dbReference type="InterPro" id="IPR001247">
    <property type="entry name" value="ExoRNase_PH_dom1"/>
</dbReference>
<reference evidence="9" key="1">
    <citation type="submission" date="2021-02" db="EMBL/GenBank/DDBJ databases">
        <authorList>
            <person name="Nowell W R."/>
        </authorList>
    </citation>
    <scope>NUCLEOTIDE SEQUENCE</scope>
</reference>
<evidence type="ECO:0000256" key="5">
    <source>
        <dbReference type="ARBA" id="ARBA00022835"/>
    </source>
</evidence>
<dbReference type="Pfam" id="PF01138">
    <property type="entry name" value="RNase_PH"/>
    <property type="match status" value="1"/>
</dbReference>
<sequence length="301" mass="33300">MPRVPIASEDERKFIVDGIQSNFRNDGRNCRSYRPLLLATDVINTANGSCLLKLGGTIVMVGITFEFSRTSQDKPNEGRIEATVDGSGCRTLRIFGRHRRQYTKQIARSLNYILNNPKCFDLGQLCVVKGHHCWLVHVDISVLRYEGNLHDACSFAMKAALSETKVPALKVTHDEETNEVSVDVCDDPYQFGTLDVSNLPLLITVGQISGVHTVDTTIKEDSVTLARITYGIKPSGSIVYMNKDGGGSLDALNIRSMAKIASDIGPQVNQLLMKKVQLSRAKQASWGHANERLLFDDDNFV</sequence>
<dbReference type="EMBL" id="CAJNOJ010000049">
    <property type="protein sequence ID" value="CAF0957913.1"/>
    <property type="molecule type" value="Genomic_DNA"/>
</dbReference>
<comment type="similarity">
    <text evidence="3">Belongs to the RNase PH family.</text>
</comment>
<dbReference type="SUPFAM" id="SSF54211">
    <property type="entry name" value="Ribosomal protein S5 domain 2-like"/>
    <property type="match status" value="1"/>
</dbReference>
<dbReference type="GO" id="GO:0035925">
    <property type="term" value="F:mRNA 3'-UTR AU-rich region binding"/>
    <property type="evidence" value="ECO:0007669"/>
    <property type="project" value="TreeGrafter"/>
</dbReference>
<dbReference type="SUPFAM" id="SSF55666">
    <property type="entry name" value="Ribonuclease PH domain 2-like"/>
    <property type="match status" value="1"/>
</dbReference>
<evidence type="ECO:0000259" key="8">
    <source>
        <dbReference type="Pfam" id="PF03725"/>
    </source>
</evidence>
<dbReference type="CDD" id="cd11367">
    <property type="entry name" value="RNase_PH_RRP42"/>
    <property type="match status" value="1"/>
</dbReference>
<dbReference type="InterPro" id="IPR050590">
    <property type="entry name" value="Exosome_comp_Rrp42_subfam"/>
</dbReference>
<dbReference type="OrthoDB" id="272245at2759"/>
<comment type="subcellular location">
    <subcellularLocation>
        <location evidence="1">Cytoplasm</location>
    </subcellularLocation>
    <subcellularLocation>
        <location evidence="2">Nucleus</location>
        <location evidence="2">Nucleolus</location>
    </subcellularLocation>
</comment>
<dbReference type="GO" id="GO:0034476">
    <property type="term" value="P:U5 snRNA 3'-end processing"/>
    <property type="evidence" value="ECO:0007669"/>
    <property type="project" value="TreeGrafter"/>
</dbReference>
<dbReference type="Proteomes" id="UP000663852">
    <property type="component" value="Unassembled WGS sequence"/>
</dbReference>
<dbReference type="InterPro" id="IPR036345">
    <property type="entry name" value="ExoRNase_PH_dom2_sf"/>
</dbReference>
<gene>
    <name evidence="9" type="ORF">EDS130_LOCUS12693</name>
</gene>
<dbReference type="GO" id="GO:0071038">
    <property type="term" value="P:TRAMP-dependent tRNA surveillance pathway"/>
    <property type="evidence" value="ECO:0007669"/>
    <property type="project" value="TreeGrafter"/>
</dbReference>
<accession>A0A814DQZ0</accession>
<evidence type="ECO:0000256" key="6">
    <source>
        <dbReference type="ARBA" id="ARBA00042523"/>
    </source>
</evidence>
<evidence type="ECO:0000256" key="4">
    <source>
        <dbReference type="ARBA" id="ARBA00022490"/>
    </source>
</evidence>
<evidence type="ECO:0000313" key="9">
    <source>
        <dbReference type="EMBL" id="CAF0957913.1"/>
    </source>
</evidence>
<organism evidence="9 10">
    <name type="scientific">Adineta ricciae</name>
    <name type="common">Rotifer</name>
    <dbReference type="NCBI Taxonomy" id="249248"/>
    <lineage>
        <taxon>Eukaryota</taxon>
        <taxon>Metazoa</taxon>
        <taxon>Spiralia</taxon>
        <taxon>Gnathifera</taxon>
        <taxon>Rotifera</taxon>
        <taxon>Eurotatoria</taxon>
        <taxon>Bdelloidea</taxon>
        <taxon>Adinetida</taxon>
        <taxon>Adinetidae</taxon>
        <taxon>Adineta</taxon>
    </lineage>
</organism>
<dbReference type="GO" id="GO:0071035">
    <property type="term" value="P:nuclear polyadenylation-dependent rRNA catabolic process"/>
    <property type="evidence" value="ECO:0007669"/>
    <property type="project" value="TreeGrafter"/>
</dbReference>
<dbReference type="GO" id="GO:0034475">
    <property type="term" value="P:U4 snRNA 3'-end processing"/>
    <property type="evidence" value="ECO:0007669"/>
    <property type="project" value="TreeGrafter"/>
</dbReference>
<dbReference type="InterPro" id="IPR015847">
    <property type="entry name" value="ExoRNase_PH_dom2"/>
</dbReference>
<dbReference type="PANTHER" id="PTHR11097:SF8">
    <property type="entry name" value="EXOSOME COMPLEX COMPONENT RRP42"/>
    <property type="match status" value="1"/>
</dbReference>
<dbReference type="GO" id="GO:0005730">
    <property type="term" value="C:nucleolus"/>
    <property type="evidence" value="ECO:0007669"/>
    <property type="project" value="UniProtKB-SubCell"/>
</dbReference>
<protein>
    <recommendedName>
        <fullName evidence="6">Ribosomal RNA-processing protein 42</fullName>
    </recommendedName>
</protein>
<dbReference type="PANTHER" id="PTHR11097">
    <property type="entry name" value="EXOSOME COMPLEX EXONUCLEASE RIBOSOMAL RNA PROCESSING PROTEIN"/>
    <property type="match status" value="1"/>
</dbReference>
<dbReference type="GO" id="GO:0016075">
    <property type="term" value="P:rRNA catabolic process"/>
    <property type="evidence" value="ECO:0007669"/>
    <property type="project" value="TreeGrafter"/>
</dbReference>
<feature type="domain" description="Exoribonuclease phosphorolytic" evidence="8">
    <location>
        <begin position="199"/>
        <end position="262"/>
    </location>
</feature>
<evidence type="ECO:0000256" key="1">
    <source>
        <dbReference type="ARBA" id="ARBA00004496"/>
    </source>
</evidence>
<dbReference type="GO" id="GO:0034473">
    <property type="term" value="P:U1 snRNA 3'-end processing"/>
    <property type="evidence" value="ECO:0007669"/>
    <property type="project" value="TreeGrafter"/>
</dbReference>
<evidence type="ECO:0000256" key="2">
    <source>
        <dbReference type="ARBA" id="ARBA00004604"/>
    </source>
</evidence>
<dbReference type="AlphaFoldDB" id="A0A814DQZ0"/>
<evidence type="ECO:0000313" key="10">
    <source>
        <dbReference type="Proteomes" id="UP000663852"/>
    </source>
</evidence>
<name>A0A814DQZ0_ADIRI</name>